<keyword evidence="3 5" id="KW-1133">Transmembrane helix</keyword>
<dbReference type="GO" id="GO:0097347">
    <property type="term" value="C:TAM protein secretion complex"/>
    <property type="evidence" value="ECO:0007669"/>
    <property type="project" value="TreeGrafter"/>
</dbReference>
<dbReference type="OrthoDB" id="5288149at2"/>
<evidence type="ECO:0000256" key="1">
    <source>
        <dbReference type="ARBA" id="ARBA00004167"/>
    </source>
</evidence>
<dbReference type="RefSeq" id="WP_046850461.1">
    <property type="nucleotide sequence ID" value="NZ_CP011451.1"/>
</dbReference>
<evidence type="ECO:0000313" key="9">
    <source>
        <dbReference type="Proteomes" id="UP000034156"/>
    </source>
</evidence>
<reference evidence="8 10" key="3">
    <citation type="submission" date="2019-07" db="EMBL/GenBank/DDBJ databases">
        <title>Active sludge and wastewater microbial communities from Klosterneuburg, Austria.</title>
        <authorList>
            <person name="Wagner M."/>
        </authorList>
    </citation>
    <scope>NUCLEOTIDE SEQUENCE [LARGE SCALE GENOMIC DNA]</scope>
    <source>
        <strain evidence="8 10">Nm2</strain>
    </source>
</reference>
<sequence length="1290" mass="139741">MENTEVHPKQKEKRKKPWFLLFFLLLTVVISAISIWLVTTTSGLRFLLSSVSRISGEGIIFEEVKGTLRALSIKKINYTSEGLHATINEIELQWQPRLLFSRQLAIDILAAKAIEIQSSPSPESDKEPFVLPDNLQLPLSIILQELEIGSLQMLTIGKETPDFTITDITASIESDDEHHSLRQVSLESEFGKLSGSLQIAPDKPFDLEAQAILLGSLPLTETAPTEADISIHLTGSLEEIKGTLTGMSKDTEGKGNFVLHPFAAMPFAALHLSIDKLNPSTFLADMPKANLSIYTDLLEDSAGKLQGNIVIKNSLPLPLDQNGLPIIEIRTQPLISLDEIQLDDVLLKLAGSANISGHFNWQIAQAMGAADLKVNQLNPAALDTRLQAAKINGYLKLTGDTATQQGIISLHDKSKALSLETNLVRTETAVNVEQITLRHHNSMLTGQGQLDLKESQSFHFESKVSQFDLASFLQAPRSNLNATLKLSGKLEPQVSGVVDFNITKSQFNQQPVVGKGQVALEDAKRIKSAVSLQIGTNQFSAQGAFGSKGDRLLLNLAAPALAQLGLEVAGDLNTKITLADTLDSPKLLIESSAKHLKISDNQLSGVNVTGNLQKSAVDLAVKMAHYRLDTEDYLKNFTITLTGNQARHKLSIDTDLPRDSHFTFHTTGKLLLPAGNNQDVQWSGELEKLAATGFLPFHLLNQPAVTISQKRIALEPTRISVADGEISILEARWTPQQWSSRGTLKGIHLKSENAQLQDIEVLQMGGEWDITASKQLNGHIRIAREKGDWALLLEDSPLQLGLHQLQFNARTQAGNLMADLVIRGEKVGETVASVTLPLASNEGAWQVAKDQPLSGKMNVNIADLSWIGPTVNSSLKSDGQLSLQAKVAGTFNQPRLDGIIEGKELAIALLDEGIDLQQGSLKAHFDQTALRINTLAFVSPHQNPPKDAILYKIKLPKEEGRLTVTGAIDYQDQRSHLNIEIDHLPVAQQSDRWIIASGNSQVSLDKQQLTINGKLTTDAGFIKQPKAGQPHLPDDVVIIKAQSPPPDGSQKLLVNVDAALDLGEHFYLQASGLKGRLAGQLRLSSKPGKALHAIGTITAVDTVFDAYGQYLSVQRGIVSFNGPLDDPALNVLAIRPNLPVEAGVQVTGTVRKPIVKLVSTPNVPDAEKLSWIVLGRPPDAGGTDTSLLLSAAGSILGGQGGGIAKTLGMDEFTIKQQQTTDSKSDGALSGQIGVIGKRLSSRLYLSYERGLTSAAAGITKLTYNLTRNITIVSRAGEDNAIDLYYNFQLD</sequence>
<name>A0A0F7KCY9_9PROT</name>
<evidence type="ECO:0000256" key="5">
    <source>
        <dbReference type="SAM" id="Phobius"/>
    </source>
</evidence>
<dbReference type="GO" id="GO:0005886">
    <property type="term" value="C:plasma membrane"/>
    <property type="evidence" value="ECO:0007669"/>
    <property type="project" value="InterPro"/>
</dbReference>
<evidence type="ECO:0000313" key="10">
    <source>
        <dbReference type="Proteomes" id="UP000324176"/>
    </source>
</evidence>
<evidence type="ECO:0000256" key="4">
    <source>
        <dbReference type="ARBA" id="ARBA00023136"/>
    </source>
</evidence>
<evidence type="ECO:0000256" key="3">
    <source>
        <dbReference type="ARBA" id="ARBA00022989"/>
    </source>
</evidence>
<accession>A0A0F7KCY9</accession>
<dbReference type="InterPro" id="IPR007452">
    <property type="entry name" value="TamB_C"/>
</dbReference>
<dbReference type="Proteomes" id="UP000324176">
    <property type="component" value="Unassembled WGS sequence"/>
</dbReference>
<reference evidence="7 9" key="2">
    <citation type="journal article" date="2016" name="Genome Announc.">
        <title>Genome Sequence of Nitrosomonas communis Strain Nm2, a Mesophilic Ammonia-Oxidizing Bacterium Isolated from Mediterranean Soil.</title>
        <authorList>
            <person name="Kozlowski J.A."/>
            <person name="Kits K.D."/>
            <person name="Stein L.Y."/>
        </authorList>
    </citation>
    <scope>NUCLEOTIDE SEQUENCE [LARGE SCALE GENOMIC DNA]</scope>
    <source>
        <strain evidence="7 9">Nm2</strain>
    </source>
</reference>
<dbReference type="PANTHER" id="PTHR36985:SF1">
    <property type="entry name" value="TRANSLOCATION AND ASSEMBLY MODULE SUBUNIT TAMB"/>
    <property type="match status" value="1"/>
</dbReference>
<keyword evidence="4 5" id="KW-0472">Membrane</keyword>
<dbReference type="Pfam" id="PF04357">
    <property type="entry name" value="TamB"/>
    <property type="match status" value="1"/>
</dbReference>
<feature type="transmembrane region" description="Helical" evidence="5">
    <location>
        <begin position="18"/>
        <end position="38"/>
    </location>
</feature>
<evidence type="ECO:0000313" key="8">
    <source>
        <dbReference type="EMBL" id="TYP86324.1"/>
    </source>
</evidence>
<organism evidence="7 9">
    <name type="scientific">Nitrosomonas communis</name>
    <dbReference type="NCBI Taxonomy" id="44574"/>
    <lineage>
        <taxon>Bacteria</taxon>
        <taxon>Pseudomonadati</taxon>
        <taxon>Pseudomonadota</taxon>
        <taxon>Betaproteobacteria</taxon>
        <taxon>Nitrosomonadales</taxon>
        <taxon>Nitrosomonadaceae</taxon>
        <taxon>Nitrosomonas</taxon>
    </lineage>
</organism>
<comment type="subcellular location">
    <subcellularLocation>
        <location evidence="1">Membrane</location>
        <topology evidence="1">Single-pass membrane protein</topology>
    </subcellularLocation>
</comment>
<feature type="domain" description="Translocation and assembly module TamB C-terminal" evidence="6">
    <location>
        <begin position="957"/>
        <end position="1287"/>
    </location>
</feature>
<dbReference type="Proteomes" id="UP000034156">
    <property type="component" value="Chromosome"/>
</dbReference>
<proteinExistence type="predicted"/>
<keyword evidence="9" id="KW-1185">Reference proteome</keyword>
<keyword evidence="2 5" id="KW-0812">Transmembrane</keyword>
<dbReference type="KEGG" id="nco:AAW31_12365"/>
<dbReference type="PATRIC" id="fig|44574.3.peg.2997"/>
<dbReference type="PANTHER" id="PTHR36985">
    <property type="entry name" value="TRANSLOCATION AND ASSEMBLY MODULE SUBUNIT TAMB"/>
    <property type="match status" value="1"/>
</dbReference>
<protein>
    <submittedName>
        <fullName evidence="8">Translocation and assembly module TamB</fullName>
    </submittedName>
</protein>
<gene>
    <name evidence="7" type="ORF">AAW31_12365</name>
    <name evidence="8" type="ORF">BCL69_10322</name>
</gene>
<evidence type="ECO:0000313" key="7">
    <source>
        <dbReference type="EMBL" id="AKH38415.1"/>
    </source>
</evidence>
<reference evidence="9" key="1">
    <citation type="submission" date="2015-05" db="EMBL/GenBank/DDBJ databases">
        <title>Draft genome of Nitrosomonas communis strain Nm2.</title>
        <authorList>
            <person name="Kozlowski J.A."/>
            <person name="Kits K.D."/>
            <person name="Stein L.Y."/>
        </authorList>
    </citation>
    <scope>NUCLEOTIDE SEQUENCE [LARGE SCALE GENOMIC DNA]</scope>
    <source>
        <strain evidence="9">Nm2</strain>
    </source>
</reference>
<dbReference type="GO" id="GO:0009306">
    <property type="term" value="P:protein secretion"/>
    <property type="evidence" value="ECO:0007669"/>
    <property type="project" value="InterPro"/>
</dbReference>
<dbReference type="EMBL" id="CP011451">
    <property type="protein sequence ID" value="AKH38415.1"/>
    <property type="molecule type" value="Genomic_DNA"/>
</dbReference>
<evidence type="ECO:0000256" key="2">
    <source>
        <dbReference type="ARBA" id="ARBA00022692"/>
    </source>
</evidence>
<evidence type="ECO:0000259" key="6">
    <source>
        <dbReference type="Pfam" id="PF04357"/>
    </source>
</evidence>
<dbReference type="EMBL" id="VNHT01000032">
    <property type="protein sequence ID" value="TYP86324.1"/>
    <property type="molecule type" value="Genomic_DNA"/>
</dbReference>